<dbReference type="Proteomes" id="UP000466442">
    <property type="component" value="Unassembled WGS sequence"/>
</dbReference>
<evidence type="ECO:0000313" key="1">
    <source>
        <dbReference type="EMBL" id="KAF6204398.1"/>
    </source>
</evidence>
<sequence length="290" mass="34089">MIVVQLLWVPPSQSSSVCFVSEALHENPDCRWNEIVMAMNAAAESTVGIKKNERNGEWFDQDCAKLIEEKNRARDRMQARETRQTREEYRTKRRAADKMCRLRKKQADKHKVAMIEQMSEERRLKDMYREVKWFSHGFQPRVSGCKSKDGRILGEESEILNRRTEYFEELLNKDNDAQEDSISDFVDPSSYRPSEQLCTDPPSQQEVLVKLCDPKRVFASAYLSSTIDGHRGFPKPFKEEGFHKKKKSEEDYSMFVKLCFLLLDNKRRISAWQSESHRKASNKTMERRIC</sequence>
<gene>
    <name evidence="1" type="ORF">GE061_002739</name>
</gene>
<dbReference type="EMBL" id="WIXP02000010">
    <property type="protein sequence ID" value="KAF6204398.1"/>
    <property type="molecule type" value="Genomic_DNA"/>
</dbReference>
<evidence type="ECO:0000313" key="2">
    <source>
        <dbReference type="Proteomes" id="UP000466442"/>
    </source>
</evidence>
<dbReference type="OrthoDB" id="6770619at2759"/>
<proteinExistence type="predicted"/>
<organism evidence="1 2">
    <name type="scientific">Apolygus lucorum</name>
    <name type="common">Small green plant bug</name>
    <name type="synonym">Lygocoris lucorum</name>
    <dbReference type="NCBI Taxonomy" id="248454"/>
    <lineage>
        <taxon>Eukaryota</taxon>
        <taxon>Metazoa</taxon>
        <taxon>Ecdysozoa</taxon>
        <taxon>Arthropoda</taxon>
        <taxon>Hexapoda</taxon>
        <taxon>Insecta</taxon>
        <taxon>Pterygota</taxon>
        <taxon>Neoptera</taxon>
        <taxon>Paraneoptera</taxon>
        <taxon>Hemiptera</taxon>
        <taxon>Heteroptera</taxon>
        <taxon>Panheteroptera</taxon>
        <taxon>Cimicomorpha</taxon>
        <taxon>Miridae</taxon>
        <taxon>Mirini</taxon>
        <taxon>Apolygus</taxon>
    </lineage>
</organism>
<keyword evidence="2" id="KW-1185">Reference proteome</keyword>
<dbReference type="AlphaFoldDB" id="A0A8S9X7S1"/>
<reference evidence="1" key="1">
    <citation type="journal article" date="2021" name="Mol. Ecol. Resour.">
        <title>Apolygus lucorum genome provides insights into omnivorousness and mesophyll feeding.</title>
        <authorList>
            <person name="Liu Y."/>
            <person name="Liu H."/>
            <person name="Wang H."/>
            <person name="Huang T."/>
            <person name="Liu B."/>
            <person name="Yang B."/>
            <person name="Yin L."/>
            <person name="Li B."/>
            <person name="Zhang Y."/>
            <person name="Zhang S."/>
            <person name="Jiang F."/>
            <person name="Zhang X."/>
            <person name="Ren Y."/>
            <person name="Wang B."/>
            <person name="Wang S."/>
            <person name="Lu Y."/>
            <person name="Wu K."/>
            <person name="Fan W."/>
            <person name="Wang G."/>
        </authorList>
    </citation>
    <scope>NUCLEOTIDE SEQUENCE</scope>
    <source>
        <strain evidence="1">12Hb</strain>
    </source>
</reference>
<name>A0A8S9X7S1_APOLU</name>
<accession>A0A8S9X7S1</accession>
<comment type="caution">
    <text evidence="1">The sequence shown here is derived from an EMBL/GenBank/DDBJ whole genome shotgun (WGS) entry which is preliminary data.</text>
</comment>
<protein>
    <submittedName>
        <fullName evidence="1">Uncharacterized protein</fullName>
    </submittedName>
</protein>